<reference evidence="3 4" key="1">
    <citation type="journal article" date="2010" name="Nat. Biotechnol.">
        <title>Genome sequence of the model mushroom Schizophyllum commune.</title>
        <authorList>
            <person name="Ohm R.A."/>
            <person name="de Jong J.F."/>
            <person name="Lugones L.G."/>
            <person name="Aerts A."/>
            <person name="Kothe E."/>
            <person name="Stajich J.E."/>
            <person name="de Vries R.P."/>
            <person name="Record E."/>
            <person name="Levasseur A."/>
            <person name="Baker S.E."/>
            <person name="Bartholomew K.A."/>
            <person name="Coutinho P.M."/>
            <person name="Erdmann S."/>
            <person name="Fowler T.J."/>
            <person name="Gathman A.C."/>
            <person name="Lombard V."/>
            <person name="Henrissat B."/>
            <person name="Knabe N."/>
            <person name="Kuees U."/>
            <person name="Lilly W.W."/>
            <person name="Lindquist E."/>
            <person name="Lucas S."/>
            <person name="Magnuson J.K."/>
            <person name="Piumi F."/>
            <person name="Raudaskoski M."/>
            <person name="Salamov A."/>
            <person name="Schmutz J."/>
            <person name="Schwarze F.W.M.R."/>
            <person name="vanKuyk P.A."/>
            <person name="Horton J.S."/>
            <person name="Grigoriev I.V."/>
            <person name="Woesten H.A.B."/>
        </authorList>
    </citation>
    <scope>NUCLEOTIDE SEQUENCE [LARGE SCALE GENOMIC DNA]</scope>
    <source>
        <strain evidence="4">H4-8 / FGSC 9210</strain>
    </source>
</reference>
<dbReference type="AlphaFoldDB" id="D8Q209"/>
<proteinExistence type="predicted"/>
<dbReference type="Proteomes" id="UP000007431">
    <property type="component" value="Unassembled WGS sequence"/>
</dbReference>
<dbReference type="KEGG" id="scm:SCHCO_02699522"/>
<dbReference type="VEuPathDB" id="FungiDB:SCHCODRAFT_02699522"/>
<feature type="signal peptide" evidence="2">
    <location>
        <begin position="1"/>
        <end position="25"/>
    </location>
</feature>
<feature type="region of interest" description="Disordered" evidence="1">
    <location>
        <begin position="269"/>
        <end position="313"/>
    </location>
</feature>
<dbReference type="OrthoDB" id="3362371at2759"/>
<feature type="compositionally biased region" description="Basic and acidic residues" evidence="1">
    <location>
        <begin position="97"/>
        <end position="121"/>
    </location>
</feature>
<dbReference type="InParanoid" id="D8Q209"/>
<dbReference type="HOGENOM" id="CLU_542009_0_0_1"/>
<dbReference type="EMBL" id="GL377305">
    <property type="protein sequence ID" value="EFI98031.1"/>
    <property type="molecule type" value="Genomic_DNA"/>
</dbReference>
<feature type="region of interest" description="Disordered" evidence="1">
    <location>
        <begin position="97"/>
        <end position="125"/>
    </location>
</feature>
<dbReference type="RefSeq" id="XP_003032934.1">
    <property type="nucleotide sequence ID" value="XM_003032888.1"/>
</dbReference>
<feature type="region of interest" description="Disordered" evidence="1">
    <location>
        <begin position="29"/>
        <end position="55"/>
    </location>
</feature>
<feature type="compositionally biased region" description="Low complexity" evidence="1">
    <location>
        <begin position="33"/>
        <end position="43"/>
    </location>
</feature>
<name>D8Q209_SCHCM</name>
<dbReference type="OMA" id="CLTYCAR"/>
<dbReference type="GeneID" id="9592871"/>
<evidence type="ECO:0000313" key="3">
    <source>
        <dbReference type="EMBL" id="EFI98031.1"/>
    </source>
</evidence>
<keyword evidence="4" id="KW-1185">Reference proteome</keyword>
<organism evidence="4">
    <name type="scientific">Schizophyllum commune (strain H4-8 / FGSC 9210)</name>
    <name type="common">Split gill fungus</name>
    <dbReference type="NCBI Taxonomy" id="578458"/>
    <lineage>
        <taxon>Eukaryota</taxon>
        <taxon>Fungi</taxon>
        <taxon>Dikarya</taxon>
        <taxon>Basidiomycota</taxon>
        <taxon>Agaricomycotina</taxon>
        <taxon>Agaricomycetes</taxon>
        <taxon>Agaricomycetidae</taxon>
        <taxon>Agaricales</taxon>
        <taxon>Schizophyllaceae</taxon>
        <taxon>Schizophyllum</taxon>
    </lineage>
</organism>
<accession>D8Q209</accession>
<evidence type="ECO:0000256" key="2">
    <source>
        <dbReference type="SAM" id="SignalP"/>
    </source>
</evidence>
<keyword evidence="2" id="KW-0732">Signal</keyword>
<sequence>MVAINARSSALAVSLVLATLASVDALPVQKDLSSSPQKQSSRSANAMKKVSSRSRFLRREPMVITEELHGPVHQQASFSIPKREEGLAARDHDHNHDYAHEHDHEHDRHHYEHDHDHDRDHDHHHRRSIAIANDYGSSYVLSRSAGKREQQGVPGFINIMSDQKKLGSLILDTSNSSHYVLDASEKNSTEMYLVSAGEGSGPGQYLVQVPLIDMQTASVVPYCATYDPNPPQAEPLTVEKCYDSTQAQTHKSQYFAFDKETGVIHPMWYSDKDSTDDNTAAAKAVDGSDAPEGSDIASVTDEGDLMSRDDSSQNMTAQSVTLVFAPAGTQVENVDDVTSSSISSVPTSTASTATVSRTATSSAASLTAADTPSSSSSATFATSTAISRSTSATSSEPSPTAAALDVEVVPNRASSSAVTSSVVTSSVAASSAHSLDAEAVASSIAASSSAASSSAASSTTVSSTDASLSAAAASASTAASSSMTPVTSATAPYQWMFKENTRL</sequence>
<dbReference type="STRING" id="578458.D8Q209"/>
<evidence type="ECO:0000256" key="1">
    <source>
        <dbReference type="SAM" id="MobiDB-lite"/>
    </source>
</evidence>
<evidence type="ECO:0000313" key="4">
    <source>
        <dbReference type="Proteomes" id="UP000007431"/>
    </source>
</evidence>
<dbReference type="eggNOG" id="ENOG502SUBZ">
    <property type="taxonomic scope" value="Eukaryota"/>
</dbReference>
<gene>
    <name evidence="3" type="ORF">SCHCODRAFT_85084</name>
</gene>
<protein>
    <submittedName>
        <fullName evidence="3">Expressed protein</fullName>
    </submittedName>
</protein>
<feature type="chain" id="PRO_5003120446" evidence="2">
    <location>
        <begin position="26"/>
        <end position="503"/>
    </location>
</feature>